<evidence type="ECO:0000256" key="3">
    <source>
        <dbReference type="SAM" id="SignalP"/>
    </source>
</evidence>
<organism evidence="4 5">
    <name type="scientific">Ceriporiopsis subvermispora (strain B)</name>
    <name type="common">White-rot fungus</name>
    <name type="synonym">Gelatoporia subvermispora</name>
    <dbReference type="NCBI Taxonomy" id="914234"/>
    <lineage>
        <taxon>Eukaryota</taxon>
        <taxon>Fungi</taxon>
        <taxon>Dikarya</taxon>
        <taxon>Basidiomycota</taxon>
        <taxon>Agaricomycotina</taxon>
        <taxon>Agaricomycetes</taxon>
        <taxon>Polyporales</taxon>
        <taxon>Gelatoporiaceae</taxon>
        <taxon>Gelatoporia</taxon>
    </lineage>
</organism>
<feature type="region of interest" description="Disordered" evidence="1">
    <location>
        <begin position="189"/>
        <end position="248"/>
    </location>
</feature>
<keyword evidence="5" id="KW-1185">Reference proteome</keyword>
<dbReference type="HOGENOM" id="CLU_080510_2_0_1"/>
<dbReference type="AlphaFoldDB" id="M2QBU6"/>
<evidence type="ECO:0000256" key="2">
    <source>
        <dbReference type="SAM" id="Phobius"/>
    </source>
</evidence>
<sequence>MSVVVCATSFLLGLLFTHWIADSLTLWKSPPTQTDARLWASAAYYSILSRTPPALAYLHAAVAALGASTIAWSLGDGRAGNLMFDGGSICESAHIASCHGPELIRRAVLYGTAIFVYLNSVVPNLFANFTTLPLPFASQITSQAPPLPPFPPSLRTPILDIASAHLICSVVLTGVLILQAGRWWAEQADIDGDETEGEEDTREGEAEPDSDKKQRATGGADEEADARAQESEQERTRRRRKAGAGEAR</sequence>
<reference evidence="4 5" key="1">
    <citation type="journal article" date="2012" name="Proc. Natl. Acad. Sci. U.S.A.">
        <title>Comparative genomics of Ceriporiopsis subvermispora and Phanerochaete chrysosporium provide insight into selective ligninolysis.</title>
        <authorList>
            <person name="Fernandez-Fueyo E."/>
            <person name="Ruiz-Duenas F.J."/>
            <person name="Ferreira P."/>
            <person name="Floudas D."/>
            <person name="Hibbett D.S."/>
            <person name="Canessa P."/>
            <person name="Larrondo L.F."/>
            <person name="James T.Y."/>
            <person name="Seelenfreund D."/>
            <person name="Lobos S."/>
            <person name="Polanco R."/>
            <person name="Tello M."/>
            <person name="Honda Y."/>
            <person name="Watanabe T."/>
            <person name="Watanabe T."/>
            <person name="Ryu J.S."/>
            <person name="Kubicek C.P."/>
            <person name="Schmoll M."/>
            <person name="Gaskell J."/>
            <person name="Hammel K.E."/>
            <person name="St John F.J."/>
            <person name="Vanden Wymelenberg A."/>
            <person name="Sabat G."/>
            <person name="Splinter BonDurant S."/>
            <person name="Syed K."/>
            <person name="Yadav J.S."/>
            <person name="Doddapaneni H."/>
            <person name="Subramanian V."/>
            <person name="Lavin J.L."/>
            <person name="Oguiza J.A."/>
            <person name="Perez G."/>
            <person name="Pisabarro A.G."/>
            <person name="Ramirez L."/>
            <person name="Santoyo F."/>
            <person name="Master E."/>
            <person name="Coutinho P.M."/>
            <person name="Henrissat B."/>
            <person name="Lombard V."/>
            <person name="Magnuson J.K."/>
            <person name="Kuees U."/>
            <person name="Hori C."/>
            <person name="Igarashi K."/>
            <person name="Samejima M."/>
            <person name="Held B.W."/>
            <person name="Barry K.W."/>
            <person name="LaButti K.M."/>
            <person name="Lapidus A."/>
            <person name="Lindquist E.A."/>
            <person name="Lucas S.M."/>
            <person name="Riley R."/>
            <person name="Salamov A.A."/>
            <person name="Hoffmeister D."/>
            <person name="Schwenk D."/>
            <person name="Hadar Y."/>
            <person name="Yarden O."/>
            <person name="de Vries R.P."/>
            <person name="Wiebenga A."/>
            <person name="Stenlid J."/>
            <person name="Eastwood D."/>
            <person name="Grigoriev I.V."/>
            <person name="Berka R.M."/>
            <person name="Blanchette R.A."/>
            <person name="Kersten P."/>
            <person name="Martinez A.T."/>
            <person name="Vicuna R."/>
            <person name="Cullen D."/>
        </authorList>
    </citation>
    <scope>NUCLEOTIDE SEQUENCE [LARGE SCALE GENOMIC DNA]</scope>
    <source>
        <strain evidence="4 5">B</strain>
    </source>
</reference>
<feature type="transmembrane region" description="Helical" evidence="2">
    <location>
        <begin position="54"/>
        <end position="74"/>
    </location>
</feature>
<feature type="signal peptide" evidence="3">
    <location>
        <begin position="1"/>
        <end position="21"/>
    </location>
</feature>
<dbReference type="EMBL" id="KB445803">
    <property type="protein sequence ID" value="EMD34433.1"/>
    <property type="molecule type" value="Genomic_DNA"/>
</dbReference>
<feature type="transmembrane region" description="Helical" evidence="2">
    <location>
        <begin position="158"/>
        <end position="178"/>
    </location>
</feature>
<dbReference type="Pfam" id="PF08229">
    <property type="entry name" value="SHR3_chaperone"/>
    <property type="match status" value="2"/>
</dbReference>
<evidence type="ECO:0000313" key="5">
    <source>
        <dbReference type="Proteomes" id="UP000016930"/>
    </source>
</evidence>
<protein>
    <submittedName>
        <fullName evidence="4">Uncharacterized protein</fullName>
    </submittedName>
</protein>
<feature type="compositionally biased region" description="Acidic residues" evidence="1">
    <location>
        <begin position="189"/>
        <end position="202"/>
    </location>
</feature>
<accession>M2QBU6</accession>
<dbReference type="GO" id="GO:0051082">
    <property type="term" value="F:unfolded protein binding"/>
    <property type="evidence" value="ECO:0007669"/>
    <property type="project" value="TreeGrafter"/>
</dbReference>
<dbReference type="Proteomes" id="UP000016930">
    <property type="component" value="Unassembled WGS sequence"/>
</dbReference>
<gene>
    <name evidence="4" type="ORF">CERSUDRAFT_158929</name>
</gene>
<keyword evidence="2" id="KW-0472">Membrane</keyword>
<keyword evidence="3" id="KW-0732">Signal</keyword>
<evidence type="ECO:0000313" key="4">
    <source>
        <dbReference type="EMBL" id="EMD34433.1"/>
    </source>
</evidence>
<dbReference type="OrthoDB" id="5229808at2759"/>
<name>M2QBU6_CERS8</name>
<dbReference type="InterPro" id="IPR013248">
    <property type="entry name" value="Psh3/Shr3"/>
</dbReference>
<keyword evidence="2" id="KW-1133">Transmembrane helix</keyword>
<feature type="non-terminal residue" evidence="4">
    <location>
        <position position="248"/>
    </location>
</feature>
<feature type="compositionally biased region" description="Basic and acidic residues" evidence="1">
    <location>
        <begin position="225"/>
        <end position="235"/>
    </location>
</feature>
<feature type="compositionally biased region" description="Basic and acidic residues" evidence="1">
    <location>
        <begin position="203"/>
        <end position="214"/>
    </location>
</feature>
<evidence type="ECO:0000256" key="1">
    <source>
        <dbReference type="SAM" id="MobiDB-lite"/>
    </source>
</evidence>
<dbReference type="PANTHER" id="PTHR28228">
    <property type="entry name" value="SECRETORY COMPONENT PROTEIN SHR3"/>
    <property type="match status" value="1"/>
</dbReference>
<dbReference type="PANTHER" id="PTHR28228:SF1">
    <property type="entry name" value="SECRETORY COMPONENT PROTEIN SHR3"/>
    <property type="match status" value="1"/>
</dbReference>
<dbReference type="GO" id="GO:0005789">
    <property type="term" value="C:endoplasmic reticulum membrane"/>
    <property type="evidence" value="ECO:0007669"/>
    <property type="project" value="TreeGrafter"/>
</dbReference>
<keyword evidence="2" id="KW-0812">Transmembrane</keyword>
<feature type="transmembrane region" description="Helical" evidence="2">
    <location>
        <begin position="107"/>
        <end position="126"/>
    </location>
</feature>
<dbReference type="SMART" id="SM00786">
    <property type="entry name" value="SHR3_chaperone"/>
    <property type="match status" value="1"/>
</dbReference>
<feature type="chain" id="PRO_5004022859" evidence="3">
    <location>
        <begin position="22"/>
        <end position="248"/>
    </location>
</feature>
<proteinExistence type="predicted"/>
<dbReference type="GO" id="GO:0006888">
    <property type="term" value="P:endoplasmic reticulum to Golgi vesicle-mediated transport"/>
    <property type="evidence" value="ECO:0007669"/>
    <property type="project" value="TreeGrafter"/>
</dbReference>